<reference evidence="2" key="2">
    <citation type="journal article" date="2022" name="Microb. Genom.">
        <title>A chromosome-scale genome assembly of the tomato pathogen Cladosporium fulvum reveals a compartmentalized genome architecture and the presence of a dispensable chromosome.</title>
        <authorList>
            <person name="Zaccaron A.Z."/>
            <person name="Chen L.H."/>
            <person name="Samaras A."/>
            <person name="Stergiopoulos I."/>
        </authorList>
    </citation>
    <scope>NUCLEOTIDE SEQUENCE</scope>
    <source>
        <strain evidence="2">Race5_Kim</strain>
    </source>
</reference>
<evidence type="ECO:0000256" key="1">
    <source>
        <dbReference type="SAM" id="MobiDB-lite"/>
    </source>
</evidence>
<dbReference type="Gene3D" id="1.20.5.170">
    <property type="match status" value="1"/>
</dbReference>
<organism evidence="2 3">
    <name type="scientific">Passalora fulva</name>
    <name type="common">Tomato leaf mold</name>
    <name type="synonym">Cladosporium fulvum</name>
    <dbReference type="NCBI Taxonomy" id="5499"/>
    <lineage>
        <taxon>Eukaryota</taxon>
        <taxon>Fungi</taxon>
        <taxon>Dikarya</taxon>
        <taxon>Ascomycota</taxon>
        <taxon>Pezizomycotina</taxon>
        <taxon>Dothideomycetes</taxon>
        <taxon>Dothideomycetidae</taxon>
        <taxon>Mycosphaerellales</taxon>
        <taxon>Mycosphaerellaceae</taxon>
        <taxon>Fulvia</taxon>
    </lineage>
</organism>
<sequence>MDESPVNGADRSSTSKPSGRKNCDQDATNVSPEEVPPKKLGNRISRLLKRRSGTATTKSEEEKATNETNQKRRQQVYQAQKRHRNRQAEYVANLETEVAQLQHLDSVAHAEMNALAHENMLMQQLLASKSIDHQLECLSLAPTPIPAEDMSQLGSAAVEVRYDPVVGHERTFVDVADRMRFGNGDDACNSGQSTKQGVVDGDNWAALDFILCLEHCCQDHTPHGGINPTAYHCERDGSHGHALSMSSAVYESALPTSDRADLEDAQLYGGLRSPPQSGREKWQLPHSEIDKLVALSQQIPIDDSEMTPAQAYKAIQESVPDAAYVKPVMEALKVLLAPHVACFGFGAVMPAAAFWDHLDTVLKALGLEAENL</sequence>
<reference evidence="2" key="1">
    <citation type="submission" date="2021-12" db="EMBL/GenBank/DDBJ databases">
        <authorList>
            <person name="Zaccaron A."/>
            <person name="Stergiopoulos I."/>
        </authorList>
    </citation>
    <scope>NUCLEOTIDE SEQUENCE</scope>
    <source>
        <strain evidence="2">Race5_Kim</strain>
    </source>
</reference>
<dbReference type="RefSeq" id="XP_047765737.1">
    <property type="nucleotide sequence ID" value="XM_047910447.1"/>
</dbReference>
<dbReference type="Proteomes" id="UP000756132">
    <property type="component" value="Chromosome 8"/>
</dbReference>
<dbReference type="CDD" id="cd14688">
    <property type="entry name" value="bZIP_YAP"/>
    <property type="match status" value="1"/>
</dbReference>
<dbReference type="KEGG" id="ffu:CLAFUR5_11299"/>
<evidence type="ECO:0000313" key="3">
    <source>
        <dbReference type="Proteomes" id="UP000756132"/>
    </source>
</evidence>
<keyword evidence="3" id="KW-1185">Reference proteome</keyword>
<evidence type="ECO:0008006" key="4">
    <source>
        <dbReference type="Google" id="ProtNLM"/>
    </source>
</evidence>
<dbReference type="EMBL" id="CP090170">
    <property type="protein sequence ID" value="UJO21371.1"/>
    <property type="molecule type" value="Genomic_DNA"/>
</dbReference>
<feature type="region of interest" description="Disordered" evidence="1">
    <location>
        <begin position="1"/>
        <end position="82"/>
    </location>
</feature>
<protein>
    <recommendedName>
        <fullName evidence="4">BZIP domain-containing protein</fullName>
    </recommendedName>
</protein>
<dbReference type="OrthoDB" id="2590011at2759"/>
<proteinExistence type="predicted"/>
<dbReference type="InterPro" id="IPR046347">
    <property type="entry name" value="bZIP_sf"/>
</dbReference>
<dbReference type="SUPFAM" id="SSF57959">
    <property type="entry name" value="Leucine zipper domain"/>
    <property type="match status" value="1"/>
</dbReference>
<dbReference type="GeneID" id="71991177"/>
<gene>
    <name evidence="2" type="ORF">CLAFUR5_11299</name>
</gene>
<dbReference type="AlphaFoldDB" id="A0A9Q8UT10"/>
<accession>A0A9Q8UT10</accession>
<evidence type="ECO:0000313" key="2">
    <source>
        <dbReference type="EMBL" id="UJO21371.1"/>
    </source>
</evidence>
<name>A0A9Q8UT10_PASFU</name>
<dbReference type="GO" id="GO:0003700">
    <property type="term" value="F:DNA-binding transcription factor activity"/>
    <property type="evidence" value="ECO:0007669"/>
    <property type="project" value="InterPro"/>
</dbReference>